<dbReference type="NCBIfam" id="TIGR04057">
    <property type="entry name" value="SusC_RagA_signa"/>
    <property type="match status" value="1"/>
</dbReference>
<proteinExistence type="inferred from homology"/>
<evidence type="ECO:0000256" key="3">
    <source>
        <dbReference type="ARBA" id="ARBA00022452"/>
    </source>
</evidence>
<dbReference type="InterPro" id="IPR008969">
    <property type="entry name" value="CarboxyPept-like_regulatory"/>
</dbReference>
<dbReference type="Proteomes" id="UP000285013">
    <property type="component" value="Unassembled WGS sequence"/>
</dbReference>
<dbReference type="InterPro" id="IPR000531">
    <property type="entry name" value="Beta-barrel_TonB"/>
</dbReference>
<evidence type="ECO:0000256" key="8">
    <source>
        <dbReference type="PROSITE-ProRule" id="PRU01360"/>
    </source>
</evidence>
<evidence type="ECO:0000313" key="12">
    <source>
        <dbReference type="EMBL" id="RHL91289.1"/>
    </source>
</evidence>
<dbReference type="GO" id="GO:0009279">
    <property type="term" value="C:cell outer membrane"/>
    <property type="evidence" value="ECO:0007669"/>
    <property type="project" value="UniProtKB-SubCell"/>
</dbReference>
<keyword evidence="6 8" id="KW-0472">Membrane</keyword>
<dbReference type="AlphaFoldDB" id="A0A415N732"/>
<dbReference type="SUPFAM" id="SSF56935">
    <property type="entry name" value="Porins"/>
    <property type="match status" value="1"/>
</dbReference>
<dbReference type="RefSeq" id="WP_118423284.1">
    <property type="nucleotide sequence ID" value="NZ_QRPE01000018.1"/>
</dbReference>
<dbReference type="Pfam" id="PF13715">
    <property type="entry name" value="CarbopepD_reg_2"/>
    <property type="match status" value="1"/>
</dbReference>
<evidence type="ECO:0000256" key="5">
    <source>
        <dbReference type="ARBA" id="ARBA00023077"/>
    </source>
</evidence>
<dbReference type="InterPro" id="IPR023996">
    <property type="entry name" value="TonB-dep_OMP_SusC/RagA"/>
</dbReference>
<dbReference type="Gene3D" id="2.60.40.1120">
    <property type="entry name" value="Carboxypeptidase-like, regulatory domain"/>
    <property type="match status" value="1"/>
</dbReference>
<keyword evidence="4 8" id="KW-0812">Transmembrane</keyword>
<feature type="domain" description="TonB-dependent receptor plug" evidence="11">
    <location>
        <begin position="119"/>
        <end position="227"/>
    </location>
</feature>
<dbReference type="NCBIfam" id="TIGR04056">
    <property type="entry name" value="OMP_RagA_SusC"/>
    <property type="match status" value="1"/>
</dbReference>
<sequence>MIGVTLLLGNPLFAHAETNEVQVAMQQATIKGTVVDTNGEPVIGATIQVKGTTNGIISDIDGNFTLMGVSSQATLVISFVGYKTQEIQLNGKTTVKVVLKEDSEMLEEVVVVGYGSMRKKDLTGSVIQIRPDKLAAEAPKTVQDVLRGTPGLNVGMDTSAKGGGSLQIRGQRSVYTDGGHNDPLIILDGMQFYGELSEINPEDIGQIDVLKDASAAAVYGAKAANGVIIITTKKGKTGKPVINVNTNWSFNTMGANRKVYDAQGYLNYRRDWYVAQNAYGIDPDTGNYIEYGATWVPKKGGKPDEGTWEYKTPVGYYDSPTQATFDKYGISLEDWFGGTVPDGTDLNNVWGTRLLMQGNNLANMVSGKSFDWYDHSFRTGINQNYNVSLSGATDRANYYLSFGYMNNEGIVKGNDYTTFRSNMKINANVTKWLEVGANVNFQERTDGDTTVDWASQITRNSPFAQYRDEEGNLERFPMGNIAGEAGFNHDWRQQWETKEAGYTVLNTIFTTKLHLPFGFQYAFNIAPRYQWYYSRTAHSSEDPSVETGSATRSNGKRFDWSLNNTITWDKIFADVHHFTVTLVQEAEERRKWSDKINANKLLPTDALGFHYIGIADKEASSFSSDDAHETADGMLARLFYSYDDRYMFTGSVRRDGYSAFGTSNPRATFFSTAFGWTFTNEKFFNWKPMSFGKLRFSWGENGNRQLADANIALANLGFGAGKTYGYINSSGNLVEYKYMAMSRLANSKLKWEKTTAWNIGLDFGFLDDRITGSIEYYHMPTTQMIMNQRIPQFSGFSSITSNLGEVQNRGVEISLNTTNIKNSVLEWNTTLGFSFNKNRIKHLYYEYEDVLDAEGNVIGTKESDDISNKWFIGKPIGVIWDYEVTGIWQKDEIEEAAKYGQRPGDPKVWNNPANDEYDADGNLTKIVYDNDDKKFLGQTSPKVNWSLRNDFKILKDFVVSFNIYSKMGHKSTSQNYLNGDNSASKITNGQNVYVKEYWTPNNPTNEYGRLAAQGPSGVTTPNKVYDRSFIRLENVALSYNLPKKLISRWGIEKLTLSGSIKNVAVWSIHKWEYWDPETGSIAPRTFNLGLNLTL</sequence>
<dbReference type="InterPro" id="IPR039426">
    <property type="entry name" value="TonB-dep_rcpt-like"/>
</dbReference>
<dbReference type="Pfam" id="PF00593">
    <property type="entry name" value="TonB_dep_Rec_b-barrel"/>
    <property type="match status" value="1"/>
</dbReference>
<evidence type="ECO:0000259" key="10">
    <source>
        <dbReference type="Pfam" id="PF00593"/>
    </source>
</evidence>
<reference evidence="12 13" key="1">
    <citation type="submission" date="2018-08" db="EMBL/GenBank/DDBJ databases">
        <title>A genome reference for cultivated species of the human gut microbiota.</title>
        <authorList>
            <person name="Zou Y."/>
            <person name="Xue W."/>
            <person name="Luo G."/>
        </authorList>
    </citation>
    <scope>NUCLEOTIDE SEQUENCE [LARGE SCALE GENOMIC DNA]</scope>
    <source>
        <strain evidence="12 13">AF36-16BH</strain>
    </source>
</reference>
<comment type="caution">
    <text evidence="12">The sequence shown here is derived from an EMBL/GenBank/DDBJ whole genome shotgun (WGS) entry which is preliminary data.</text>
</comment>
<dbReference type="InterPro" id="IPR037066">
    <property type="entry name" value="Plug_dom_sf"/>
</dbReference>
<feature type="domain" description="TonB-dependent receptor-like beta-barrel" evidence="10">
    <location>
        <begin position="470"/>
        <end position="889"/>
    </location>
</feature>
<evidence type="ECO:0000256" key="7">
    <source>
        <dbReference type="ARBA" id="ARBA00023237"/>
    </source>
</evidence>
<keyword evidence="2 8" id="KW-0813">Transport</keyword>
<protein>
    <submittedName>
        <fullName evidence="12">SusC/RagA family TonB-linked outer membrane protein</fullName>
    </submittedName>
</protein>
<dbReference type="InterPro" id="IPR036942">
    <property type="entry name" value="Beta-barrel_TonB_sf"/>
</dbReference>
<accession>A0A415N732</accession>
<dbReference type="Gene3D" id="2.170.130.10">
    <property type="entry name" value="TonB-dependent receptor, plug domain"/>
    <property type="match status" value="1"/>
</dbReference>
<comment type="subcellular location">
    <subcellularLocation>
        <location evidence="1 8">Cell outer membrane</location>
        <topology evidence="1 8">Multi-pass membrane protein</topology>
    </subcellularLocation>
</comment>
<evidence type="ECO:0000313" key="13">
    <source>
        <dbReference type="Proteomes" id="UP000285013"/>
    </source>
</evidence>
<gene>
    <name evidence="12" type="ORF">DWZ95_14545</name>
</gene>
<dbReference type="Pfam" id="PF07715">
    <property type="entry name" value="Plug"/>
    <property type="match status" value="1"/>
</dbReference>
<keyword evidence="5 9" id="KW-0798">TonB box</keyword>
<dbReference type="SUPFAM" id="SSF49464">
    <property type="entry name" value="Carboxypeptidase regulatory domain-like"/>
    <property type="match status" value="1"/>
</dbReference>
<dbReference type="Gene3D" id="2.40.170.20">
    <property type="entry name" value="TonB-dependent receptor, beta-barrel domain"/>
    <property type="match status" value="1"/>
</dbReference>
<dbReference type="EMBL" id="QRPE01000018">
    <property type="protein sequence ID" value="RHL91289.1"/>
    <property type="molecule type" value="Genomic_DNA"/>
</dbReference>
<evidence type="ECO:0000256" key="9">
    <source>
        <dbReference type="RuleBase" id="RU003357"/>
    </source>
</evidence>
<comment type="similarity">
    <text evidence="8 9">Belongs to the TonB-dependent receptor family.</text>
</comment>
<dbReference type="PROSITE" id="PS52016">
    <property type="entry name" value="TONB_DEPENDENT_REC_3"/>
    <property type="match status" value="1"/>
</dbReference>
<dbReference type="InterPro" id="IPR012910">
    <property type="entry name" value="Plug_dom"/>
</dbReference>
<organism evidence="12 13">
    <name type="scientific">Bacteroides intestinalis</name>
    <dbReference type="NCBI Taxonomy" id="329854"/>
    <lineage>
        <taxon>Bacteria</taxon>
        <taxon>Pseudomonadati</taxon>
        <taxon>Bacteroidota</taxon>
        <taxon>Bacteroidia</taxon>
        <taxon>Bacteroidales</taxon>
        <taxon>Bacteroidaceae</taxon>
        <taxon>Bacteroides</taxon>
    </lineage>
</organism>
<evidence type="ECO:0000256" key="4">
    <source>
        <dbReference type="ARBA" id="ARBA00022692"/>
    </source>
</evidence>
<evidence type="ECO:0000256" key="1">
    <source>
        <dbReference type="ARBA" id="ARBA00004571"/>
    </source>
</evidence>
<keyword evidence="3 8" id="KW-1134">Transmembrane beta strand</keyword>
<name>A0A415N732_9BACE</name>
<evidence type="ECO:0000256" key="6">
    <source>
        <dbReference type="ARBA" id="ARBA00023136"/>
    </source>
</evidence>
<evidence type="ECO:0000256" key="2">
    <source>
        <dbReference type="ARBA" id="ARBA00022448"/>
    </source>
</evidence>
<evidence type="ECO:0000259" key="11">
    <source>
        <dbReference type="Pfam" id="PF07715"/>
    </source>
</evidence>
<dbReference type="FunFam" id="2.60.40.1120:FF:000003">
    <property type="entry name" value="Outer membrane protein Omp121"/>
    <property type="match status" value="1"/>
</dbReference>
<keyword evidence="7 8" id="KW-0998">Cell outer membrane</keyword>
<dbReference type="InterPro" id="IPR023997">
    <property type="entry name" value="TonB-dep_OMP_SusC/RagA_CS"/>
</dbReference>